<reference evidence="1 2" key="1">
    <citation type="submission" date="2017-03" db="EMBL/GenBank/DDBJ databases">
        <title>Complete genome sequence of Candidatus 'Thiodictyon syntrophicum' sp. nov. strain Cad16T, a photolithoautotroph purple sulfur bacterium isolated from an alpine meromictic lake.</title>
        <authorList>
            <person name="Luedin S.M."/>
            <person name="Pothier J.F."/>
            <person name="Danza F."/>
            <person name="Storelli N."/>
            <person name="Wittwer M."/>
            <person name="Tonolla M."/>
        </authorList>
    </citation>
    <scope>NUCLEOTIDE SEQUENCE [LARGE SCALE GENOMIC DNA]</scope>
    <source>
        <strain evidence="1 2">Cad16T</strain>
    </source>
</reference>
<evidence type="ECO:0000313" key="2">
    <source>
        <dbReference type="Proteomes" id="UP000232638"/>
    </source>
</evidence>
<dbReference type="AlphaFoldDB" id="A0A2K8UGV2"/>
<evidence type="ECO:0000313" key="1">
    <source>
        <dbReference type="EMBL" id="AUB84768.1"/>
    </source>
</evidence>
<organism evidence="1 2">
    <name type="scientific">Candidatus Thiodictyon syntrophicum</name>
    <dbReference type="NCBI Taxonomy" id="1166950"/>
    <lineage>
        <taxon>Bacteria</taxon>
        <taxon>Pseudomonadati</taxon>
        <taxon>Pseudomonadota</taxon>
        <taxon>Gammaproteobacteria</taxon>
        <taxon>Chromatiales</taxon>
        <taxon>Chromatiaceae</taxon>
        <taxon>Thiodictyon</taxon>
    </lineage>
</organism>
<name>A0A2K8UGV2_9GAMM</name>
<gene>
    <name evidence="1" type="ORF">THSYN_13565</name>
</gene>
<dbReference type="KEGG" id="tsy:THSYN_13565"/>
<protein>
    <submittedName>
        <fullName evidence="1">Uncharacterized protein</fullName>
    </submittedName>
</protein>
<keyword evidence="2" id="KW-1185">Reference proteome</keyword>
<dbReference type="EMBL" id="CP020370">
    <property type="protein sequence ID" value="AUB84768.1"/>
    <property type="molecule type" value="Genomic_DNA"/>
</dbReference>
<proteinExistence type="predicted"/>
<dbReference type="Proteomes" id="UP000232638">
    <property type="component" value="Chromosome"/>
</dbReference>
<accession>A0A2K8UGV2</accession>
<sequence>MIFTSAACADEVTDQLAAAREAYDAGDLRNAVNSLNFVIAKIREQETARLLTLLPAPLAGWQADPAQSETPGIASMITGTNLTRRYFRPEGGEVKLTVTADSPLLPMLTMFLASPFMMQADPGSKPYAFKGQQGLIKHDPQSSDYEVTLMIGNRILIQGKGSGLPDGTAVQQYVESVDLNALQKAFGG</sequence>